<dbReference type="GO" id="GO:0009055">
    <property type="term" value="F:electron transfer activity"/>
    <property type="evidence" value="ECO:0007669"/>
    <property type="project" value="InterPro"/>
</dbReference>
<feature type="domain" description="Cytochrome c" evidence="5">
    <location>
        <begin position="36"/>
        <end position="133"/>
    </location>
</feature>
<dbReference type="InterPro" id="IPR021796">
    <property type="entry name" value="Tll0287-like_dom"/>
</dbReference>
<dbReference type="SUPFAM" id="SSF46626">
    <property type="entry name" value="Cytochrome c"/>
    <property type="match status" value="1"/>
</dbReference>
<dbReference type="GO" id="GO:0046872">
    <property type="term" value="F:metal ion binding"/>
    <property type="evidence" value="ECO:0007669"/>
    <property type="project" value="UniProtKB-KW"/>
</dbReference>
<dbReference type="Gene3D" id="1.10.760.10">
    <property type="entry name" value="Cytochrome c-like domain"/>
    <property type="match status" value="1"/>
</dbReference>
<organism evidence="6 7">
    <name type="scientific">Tenacibaculum skagerrakense</name>
    <dbReference type="NCBI Taxonomy" id="186571"/>
    <lineage>
        <taxon>Bacteria</taxon>
        <taxon>Pseudomonadati</taxon>
        <taxon>Bacteroidota</taxon>
        <taxon>Flavobacteriia</taxon>
        <taxon>Flavobacteriales</taxon>
        <taxon>Flavobacteriaceae</taxon>
        <taxon>Tenacibaculum</taxon>
    </lineage>
</organism>
<keyword evidence="3 4" id="KW-0408">Iron</keyword>
<keyword evidence="1 4" id="KW-0349">Heme</keyword>
<dbReference type="GO" id="GO:0020037">
    <property type="term" value="F:heme binding"/>
    <property type="evidence" value="ECO:0007669"/>
    <property type="project" value="InterPro"/>
</dbReference>
<evidence type="ECO:0000256" key="1">
    <source>
        <dbReference type="ARBA" id="ARBA00022617"/>
    </source>
</evidence>
<dbReference type="EMBL" id="SLXM01000004">
    <property type="protein sequence ID" value="TCP25171.1"/>
    <property type="molecule type" value="Genomic_DNA"/>
</dbReference>
<evidence type="ECO:0000313" key="6">
    <source>
        <dbReference type="EMBL" id="TCP25171.1"/>
    </source>
</evidence>
<gene>
    <name evidence="6" type="ORF">EV195_104204</name>
</gene>
<dbReference type="InterPro" id="IPR009056">
    <property type="entry name" value="Cyt_c-like_dom"/>
</dbReference>
<evidence type="ECO:0000256" key="3">
    <source>
        <dbReference type="ARBA" id="ARBA00023004"/>
    </source>
</evidence>
<comment type="caution">
    <text evidence="6">The sequence shown here is derived from an EMBL/GenBank/DDBJ whole genome shotgun (WGS) entry which is preliminary data.</text>
</comment>
<evidence type="ECO:0000256" key="4">
    <source>
        <dbReference type="PROSITE-ProRule" id="PRU00433"/>
    </source>
</evidence>
<accession>A0A4R2NUE0</accession>
<evidence type="ECO:0000313" key="7">
    <source>
        <dbReference type="Proteomes" id="UP000294564"/>
    </source>
</evidence>
<proteinExistence type="predicted"/>
<dbReference type="AlphaFoldDB" id="A0A4R2NUE0"/>
<name>A0A4R2NUE0_9FLAO</name>
<dbReference type="InterPro" id="IPR036909">
    <property type="entry name" value="Cyt_c-like_dom_sf"/>
</dbReference>
<sequence length="326" mass="37546">MKKAVLLLVSIIFIYSCKQKTNTDVDYSKKSIKKEISQHEGEKLLKQQCYVCHNPKASHDSRVAPPMVAIKAHYIDSNTTKEEFTEEFVNFIKKPNNETAKLKGAVKRFGVMPYQYYKEDHLKKIAEYLYDYQIEEPDWFKEHWQEKKGTTNYNEGKKSTAQNTEKSNEEIGLEFALGTKKVLGKNLMGTIQKKGTLAALQFCNEKAIHLTDSMATKYNAKVKRVSDKPRNPENAANQREIEIIEMYKKALKDSLDINPITETKNEQVQFYYPIITNGMCLQCHGNTESQIKPETLGALNQLYPEDEAVGYTENEVRGIWSITFKK</sequence>
<dbReference type="PROSITE" id="PS51257">
    <property type="entry name" value="PROKAR_LIPOPROTEIN"/>
    <property type="match status" value="1"/>
</dbReference>
<dbReference type="Pfam" id="PF11845">
    <property type="entry name" value="Tll0287-like"/>
    <property type="match status" value="1"/>
</dbReference>
<dbReference type="OrthoDB" id="1494333at2"/>
<evidence type="ECO:0000256" key="2">
    <source>
        <dbReference type="ARBA" id="ARBA00022723"/>
    </source>
</evidence>
<reference evidence="6 7" key="1">
    <citation type="submission" date="2019-03" db="EMBL/GenBank/DDBJ databases">
        <title>Genomic Encyclopedia of Type Strains, Phase IV (KMG-IV): sequencing the most valuable type-strain genomes for metagenomic binning, comparative biology and taxonomic classification.</title>
        <authorList>
            <person name="Goeker M."/>
        </authorList>
    </citation>
    <scope>NUCLEOTIDE SEQUENCE [LARGE SCALE GENOMIC DNA]</scope>
    <source>
        <strain evidence="6 7">DSM 14836</strain>
    </source>
</reference>
<dbReference type="Proteomes" id="UP000294564">
    <property type="component" value="Unassembled WGS sequence"/>
</dbReference>
<protein>
    <submittedName>
        <fullName evidence="6">Uncharacterized protein DUF3365</fullName>
    </submittedName>
</protein>
<keyword evidence="2 4" id="KW-0479">Metal-binding</keyword>
<keyword evidence="7" id="KW-1185">Reference proteome</keyword>
<evidence type="ECO:0000259" key="5">
    <source>
        <dbReference type="PROSITE" id="PS51007"/>
    </source>
</evidence>
<dbReference type="PROSITE" id="PS51007">
    <property type="entry name" value="CYTC"/>
    <property type="match status" value="1"/>
</dbReference>
<dbReference type="RefSeq" id="WP_132794554.1">
    <property type="nucleotide sequence ID" value="NZ_SLXM01000004.1"/>
</dbReference>